<evidence type="ECO:0000259" key="1">
    <source>
        <dbReference type="Pfam" id="PF01243"/>
    </source>
</evidence>
<reference evidence="2 3" key="1">
    <citation type="submission" date="2021-03" db="EMBL/GenBank/DDBJ databases">
        <title>Complete genome of Parasphingorhabdus_sp.JHSY0214.</title>
        <authorList>
            <person name="Yoo J.H."/>
            <person name="Bae J.W."/>
        </authorList>
    </citation>
    <scope>NUCLEOTIDE SEQUENCE [LARGE SCALE GENOMIC DNA]</scope>
    <source>
        <strain evidence="2 3">JHSY0214</strain>
    </source>
</reference>
<keyword evidence="3" id="KW-1185">Reference proteome</keyword>
<evidence type="ECO:0000313" key="3">
    <source>
        <dbReference type="Proteomes" id="UP000663923"/>
    </source>
</evidence>
<dbReference type="PANTHER" id="PTHR40660:SF1">
    <property type="entry name" value="5'-PHOSPHATE OXIDASE PUTATIVE DOMAIN-CONTAINING PROTEIN-RELATED"/>
    <property type="match status" value="1"/>
</dbReference>
<dbReference type="Gene3D" id="2.30.110.10">
    <property type="entry name" value="Electron Transport, Fmn-binding Protein, Chain A"/>
    <property type="match status" value="1"/>
</dbReference>
<feature type="domain" description="Pyridoxamine 5'-phosphate oxidase N-terminal" evidence="1">
    <location>
        <begin position="4"/>
        <end position="119"/>
    </location>
</feature>
<dbReference type="EMBL" id="CP071794">
    <property type="protein sequence ID" value="QTD57339.1"/>
    <property type="molecule type" value="Genomic_DNA"/>
</dbReference>
<proteinExistence type="predicted"/>
<protein>
    <submittedName>
        <fullName evidence="2">Pyridoxamine 5'-phosphate oxidase family protein</fullName>
    </submittedName>
</protein>
<dbReference type="PANTHER" id="PTHR40660">
    <property type="entry name" value="5'-PHOSPHATE OXIDASE PUTATIVE DOMAIN-CONTAINING PROTEIN-RELATED"/>
    <property type="match status" value="1"/>
</dbReference>
<sequence>MPKLTTAMKDFVADQRLAFLATVCPDGSPNLSPKGLAFILDDRRIVIGEVRSPASIYNLELQPVAELNVVDRNLRKGYRFKGTCVVHKTGKEFDLLTEFLCSNGAVSTIHSIIVMTVEHANQISSPVYDRGASEEEVRSEWTRYYDALDCDCIEK</sequence>
<dbReference type="InterPro" id="IPR011576">
    <property type="entry name" value="Pyridox_Oxase_N"/>
</dbReference>
<dbReference type="RefSeq" id="WP_207989730.1">
    <property type="nucleotide sequence ID" value="NZ_CP071794.1"/>
</dbReference>
<accession>A0ABX7T6V9</accession>
<name>A0ABX7T6V9_9SPHN</name>
<evidence type="ECO:0000313" key="2">
    <source>
        <dbReference type="EMBL" id="QTD57339.1"/>
    </source>
</evidence>
<dbReference type="Proteomes" id="UP000663923">
    <property type="component" value="Chromosome"/>
</dbReference>
<gene>
    <name evidence="2" type="ORF">J4G78_07355</name>
</gene>
<dbReference type="SUPFAM" id="SSF50475">
    <property type="entry name" value="FMN-binding split barrel"/>
    <property type="match status" value="1"/>
</dbReference>
<organism evidence="2 3">
    <name type="scientific">Parasphingorhabdus cellanae</name>
    <dbReference type="NCBI Taxonomy" id="2806553"/>
    <lineage>
        <taxon>Bacteria</taxon>
        <taxon>Pseudomonadati</taxon>
        <taxon>Pseudomonadota</taxon>
        <taxon>Alphaproteobacteria</taxon>
        <taxon>Sphingomonadales</taxon>
        <taxon>Sphingomonadaceae</taxon>
        <taxon>Parasphingorhabdus</taxon>
    </lineage>
</organism>
<dbReference type="InterPro" id="IPR012349">
    <property type="entry name" value="Split_barrel_FMN-bd"/>
</dbReference>
<dbReference type="Pfam" id="PF01243">
    <property type="entry name" value="PNPOx_N"/>
    <property type="match status" value="1"/>
</dbReference>